<sequence length="76" mass="9194">MKEILFISETSFAEPIMMNEENDYLIYNYKDNESGENITKKLPIEEYLINDKKYLIIKESKLITPERIEYEISNFY</sequence>
<evidence type="ECO:0000313" key="2">
    <source>
        <dbReference type="Proteomes" id="UP001224739"/>
    </source>
</evidence>
<organism evidence="1 2">
    <name type="scientific">Proteus faecis</name>
    <dbReference type="NCBI Taxonomy" id="2050967"/>
    <lineage>
        <taxon>Bacteria</taxon>
        <taxon>Pseudomonadati</taxon>
        <taxon>Pseudomonadota</taxon>
        <taxon>Gammaproteobacteria</taxon>
        <taxon>Enterobacterales</taxon>
        <taxon>Morganellaceae</taxon>
        <taxon>Proteus</taxon>
    </lineage>
</organism>
<reference evidence="1" key="1">
    <citation type="submission" date="2023-06" db="EMBL/GenBank/DDBJ databases">
        <title>Acute promotion of culturable opportunistic pathogens and persistent increase of antibiotic resistance following antibiotic exposure in mouse gut microbiota.</title>
        <authorList>
            <person name="Li L."/>
            <person name="Wang B."/>
            <person name="Sun Y."/>
            <person name="Wang M."/>
            <person name="Xu H."/>
        </authorList>
    </citation>
    <scope>NUCLEOTIDE SEQUENCE</scope>
    <source>
        <strain evidence="1">EPA10_1</strain>
    </source>
</reference>
<accession>A0AAW7CS47</accession>
<dbReference type="AlphaFoldDB" id="A0AAW7CS47"/>
<gene>
    <name evidence="1" type="ORF">QSH02_06075</name>
</gene>
<dbReference type="EMBL" id="JASVWL010000003">
    <property type="protein sequence ID" value="MDL5354409.1"/>
    <property type="molecule type" value="Genomic_DNA"/>
</dbReference>
<name>A0AAW7CS47_9GAMM</name>
<evidence type="ECO:0000313" key="1">
    <source>
        <dbReference type="EMBL" id="MDL5354409.1"/>
    </source>
</evidence>
<dbReference type="RefSeq" id="WP_249717691.1">
    <property type="nucleotide sequence ID" value="NZ_JAKJMP010000034.1"/>
</dbReference>
<dbReference type="Proteomes" id="UP001224739">
    <property type="component" value="Unassembled WGS sequence"/>
</dbReference>
<dbReference type="GeneID" id="83612025"/>
<comment type="caution">
    <text evidence="1">The sequence shown here is derived from an EMBL/GenBank/DDBJ whole genome shotgun (WGS) entry which is preliminary data.</text>
</comment>
<protein>
    <submittedName>
        <fullName evidence="1">Uncharacterized protein</fullName>
    </submittedName>
</protein>
<proteinExistence type="predicted"/>